<sequence>MNGHFSIIGCEHPHIQMFILDMIKLGHTCTGIYEPRNHELAGSISKEFSIPLVTDIEACLGPSVEFVGSAAINNEKIDIIEKCEQRGKHILIDKPAVTDPIGLERLEKVIRREKIQIGMMLTSRFSRSLQSLKDKIESGELGEIVHIAIQKPHRLNPLTRPQWHFSRKQCGSIIIDLLVHDFDLLRWLTGKELKTCQGFAVKRILPEYPDFFDMASIQVLMEGNIVGNLYADWHTPDKSWSWGDSRIFVVGTKGKAEVRQSGDPLVSRDELLLVVSHNKKLESCTLKLVQGNLTEDFIARARGTSSISMISHKDILKASAATIEADRSALYLVES</sequence>
<dbReference type="Gene3D" id="3.40.50.720">
    <property type="entry name" value="NAD(P)-binding Rossmann-like Domain"/>
    <property type="match status" value="1"/>
</dbReference>
<evidence type="ECO:0000259" key="1">
    <source>
        <dbReference type="Pfam" id="PF01408"/>
    </source>
</evidence>
<dbReference type="SUPFAM" id="SSF51735">
    <property type="entry name" value="NAD(P)-binding Rossmann-fold domains"/>
    <property type="match status" value="1"/>
</dbReference>
<evidence type="ECO:0000313" key="4">
    <source>
        <dbReference type="Proteomes" id="UP000612456"/>
    </source>
</evidence>
<dbReference type="Gene3D" id="3.30.360.10">
    <property type="entry name" value="Dihydrodipicolinate Reductase, domain 2"/>
    <property type="match status" value="1"/>
</dbReference>
<dbReference type="InterPro" id="IPR036291">
    <property type="entry name" value="NAD(P)-bd_dom_sf"/>
</dbReference>
<dbReference type="InterPro" id="IPR051450">
    <property type="entry name" value="Gfo/Idh/MocA_Oxidoreductases"/>
</dbReference>
<evidence type="ECO:0000259" key="2">
    <source>
        <dbReference type="Pfam" id="PF22725"/>
    </source>
</evidence>
<dbReference type="InterPro" id="IPR000683">
    <property type="entry name" value="Gfo/Idh/MocA-like_OxRdtase_N"/>
</dbReference>
<accession>A0A917E0A9</accession>
<evidence type="ECO:0000313" key="3">
    <source>
        <dbReference type="EMBL" id="GGD88438.1"/>
    </source>
</evidence>
<dbReference type="RefSeq" id="WP_188996854.1">
    <property type="nucleotide sequence ID" value="NZ_BMHP01000004.1"/>
</dbReference>
<dbReference type="EMBL" id="BMHP01000004">
    <property type="protein sequence ID" value="GGD88438.1"/>
    <property type="molecule type" value="Genomic_DNA"/>
</dbReference>
<dbReference type="PANTHER" id="PTHR43377">
    <property type="entry name" value="BILIVERDIN REDUCTASE A"/>
    <property type="match status" value="1"/>
</dbReference>
<organism evidence="3 4">
    <name type="scientific">Paenibacillus nasutitermitis</name>
    <dbReference type="NCBI Taxonomy" id="1652958"/>
    <lineage>
        <taxon>Bacteria</taxon>
        <taxon>Bacillati</taxon>
        <taxon>Bacillota</taxon>
        <taxon>Bacilli</taxon>
        <taxon>Bacillales</taxon>
        <taxon>Paenibacillaceae</taxon>
        <taxon>Paenibacillus</taxon>
    </lineage>
</organism>
<reference evidence="3" key="2">
    <citation type="submission" date="2020-09" db="EMBL/GenBank/DDBJ databases">
        <authorList>
            <person name="Sun Q."/>
            <person name="Zhou Y."/>
        </authorList>
    </citation>
    <scope>NUCLEOTIDE SEQUENCE</scope>
    <source>
        <strain evidence="3">CGMCC 1.15178</strain>
    </source>
</reference>
<dbReference type="Pfam" id="PF22725">
    <property type="entry name" value="GFO_IDH_MocA_C3"/>
    <property type="match status" value="1"/>
</dbReference>
<dbReference type="InterPro" id="IPR055170">
    <property type="entry name" value="GFO_IDH_MocA-like_dom"/>
</dbReference>
<dbReference type="Pfam" id="PF01408">
    <property type="entry name" value="GFO_IDH_MocA"/>
    <property type="match status" value="1"/>
</dbReference>
<comment type="caution">
    <text evidence="3">The sequence shown here is derived from an EMBL/GenBank/DDBJ whole genome shotgun (WGS) entry which is preliminary data.</text>
</comment>
<proteinExistence type="predicted"/>
<gene>
    <name evidence="3" type="ORF">GCM10010911_53710</name>
</gene>
<dbReference type="PANTHER" id="PTHR43377:SF1">
    <property type="entry name" value="BILIVERDIN REDUCTASE A"/>
    <property type="match status" value="1"/>
</dbReference>
<dbReference type="GO" id="GO:0000166">
    <property type="term" value="F:nucleotide binding"/>
    <property type="evidence" value="ECO:0007669"/>
    <property type="project" value="InterPro"/>
</dbReference>
<keyword evidence="4" id="KW-1185">Reference proteome</keyword>
<dbReference type="AlphaFoldDB" id="A0A917E0A9"/>
<name>A0A917E0A9_9BACL</name>
<reference evidence="3" key="1">
    <citation type="journal article" date="2014" name="Int. J. Syst. Evol. Microbiol.">
        <title>Complete genome sequence of Corynebacterium casei LMG S-19264T (=DSM 44701T), isolated from a smear-ripened cheese.</title>
        <authorList>
            <consortium name="US DOE Joint Genome Institute (JGI-PGF)"/>
            <person name="Walter F."/>
            <person name="Albersmeier A."/>
            <person name="Kalinowski J."/>
            <person name="Ruckert C."/>
        </authorList>
    </citation>
    <scope>NUCLEOTIDE SEQUENCE</scope>
    <source>
        <strain evidence="3">CGMCC 1.15178</strain>
    </source>
</reference>
<protein>
    <submittedName>
        <fullName evidence="3">Oxidoreductase</fullName>
    </submittedName>
</protein>
<dbReference type="SUPFAM" id="SSF55347">
    <property type="entry name" value="Glyceraldehyde-3-phosphate dehydrogenase-like, C-terminal domain"/>
    <property type="match status" value="1"/>
</dbReference>
<feature type="domain" description="Gfo/Idh/MocA-like oxidoreductase N-terminal" evidence="1">
    <location>
        <begin position="26"/>
        <end position="114"/>
    </location>
</feature>
<dbReference type="Proteomes" id="UP000612456">
    <property type="component" value="Unassembled WGS sequence"/>
</dbReference>
<feature type="domain" description="GFO/IDH/MocA-like oxidoreductase" evidence="2">
    <location>
        <begin position="130"/>
        <end position="256"/>
    </location>
</feature>